<evidence type="ECO:0000313" key="1">
    <source>
        <dbReference type="EMBL" id="KAI4568702.1"/>
    </source>
</evidence>
<sequence length="135" mass="14959">MIFINKMQDQLLPEKACGLALPPNPTLLTVPALVSLLLGISMDTESKSDQLMPQNPRQTSQVSITQNITVVTVPSTDLMTAGVSCSQRWRREDEDGHQKDSKTFRHELLLLILKQSFSDDGNNDDKSCLLMLGTC</sequence>
<proteinExistence type="predicted"/>
<name>A0ACB9UGX5_9CETA</name>
<organism evidence="1 2">
    <name type="scientific">Ovis ammon polii x Ovis aries</name>
    <dbReference type="NCBI Taxonomy" id="2918886"/>
    <lineage>
        <taxon>Eukaryota</taxon>
        <taxon>Metazoa</taxon>
        <taxon>Chordata</taxon>
        <taxon>Craniata</taxon>
        <taxon>Vertebrata</taxon>
        <taxon>Euteleostomi</taxon>
        <taxon>Mammalia</taxon>
        <taxon>Eutheria</taxon>
        <taxon>Laurasiatheria</taxon>
        <taxon>Artiodactyla</taxon>
        <taxon>Ruminantia</taxon>
        <taxon>Pecora</taxon>
        <taxon>Bovidae</taxon>
        <taxon>Caprinae</taxon>
        <taxon>Ovis</taxon>
    </lineage>
</organism>
<protein>
    <submittedName>
        <fullName evidence="1">Uncharacterized protein</fullName>
    </submittedName>
</protein>
<dbReference type="EMBL" id="CM043042">
    <property type="protein sequence ID" value="KAI4568702.1"/>
    <property type="molecule type" value="Genomic_DNA"/>
</dbReference>
<keyword evidence="2" id="KW-1185">Reference proteome</keyword>
<reference evidence="1" key="1">
    <citation type="submission" date="2022-03" db="EMBL/GenBank/DDBJ databases">
        <title>Genomic analyses of argali, domestic sheep and their hybrids provide insights into chromosomal evolution, heterosis and genetic basis of agronomic traits.</title>
        <authorList>
            <person name="Li M."/>
        </authorList>
    </citation>
    <scope>NUCLEOTIDE SEQUENCE</scope>
    <source>
        <strain evidence="1">F1 hybrid</strain>
    </source>
</reference>
<gene>
    <name evidence="1" type="ORF">MJG53_014320</name>
</gene>
<dbReference type="Proteomes" id="UP001057279">
    <property type="component" value="Linkage Group LG17"/>
</dbReference>
<comment type="caution">
    <text evidence="1">The sequence shown here is derived from an EMBL/GenBank/DDBJ whole genome shotgun (WGS) entry which is preliminary data.</text>
</comment>
<evidence type="ECO:0000313" key="2">
    <source>
        <dbReference type="Proteomes" id="UP001057279"/>
    </source>
</evidence>
<accession>A0ACB9UGX5</accession>